<dbReference type="NCBIfam" id="TIGR01643">
    <property type="entry name" value="YD_repeat_2x"/>
    <property type="match status" value="1"/>
</dbReference>
<dbReference type="Pfam" id="PF05593">
    <property type="entry name" value="RHS_repeat"/>
    <property type="match status" value="1"/>
</dbReference>
<gene>
    <name evidence="2" type="ORF">BOH74_23265</name>
</gene>
<dbReference type="Proteomes" id="UP000185990">
    <property type="component" value="Unassembled WGS sequence"/>
</dbReference>
<accession>A0A853ZS48</accession>
<sequence length="304" mass="34042">TERQPELGGALLSMQAPGIRVFNTYDPLSGRLLESQGNLGLQKDHWSPSGQLTQADYAWQGDQPRSQQQTTTPAGKVTRLTDADGAEQRCQYDEFGRLSQQQGPDVTISVTYDAASRMHQQRTLAKDGSRDMTVTLGYDSLGRPARRTTETRTPSGQQVEVQTQQWRKDGKLSERELTRDGLLVRRETFDYDIRGRMIVHSLSGPSLPEDAHGKPYREQHFEYDALDNVRSLETLFADASANNVTTFTYSPSDLTQLINISHSRSDYPAPVTLEYDALGNLKRDERGNPLHYDALGRLIGVTLP</sequence>
<evidence type="ECO:0008006" key="4">
    <source>
        <dbReference type="Google" id="ProtNLM"/>
    </source>
</evidence>
<dbReference type="Gene3D" id="2.180.10.10">
    <property type="entry name" value="RHS repeat-associated core"/>
    <property type="match status" value="1"/>
</dbReference>
<evidence type="ECO:0000313" key="2">
    <source>
        <dbReference type="EMBL" id="OKA17135.1"/>
    </source>
</evidence>
<feature type="non-terminal residue" evidence="2">
    <location>
        <position position="1"/>
    </location>
</feature>
<dbReference type="InterPro" id="IPR006530">
    <property type="entry name" value="YD"/>
</dbReference>
<dbReference type="EMBL" id="MPJD01000068">
    <property type="protein sequence ID" value="OKA17135.1"/>
    <property type="molecule type" value="Genomic_DNA"/>
</dbReference>
<feature type="compositionally biased region" description="Polar residues" evidence="1">
    <location>
        <begin position="155"/>
        <end position="165"/>
    </location>
</feature>
<evidence type="ECO:0000256" key="1">
    <source>
        <dbReference type="SAM" id="MobiDB-lite"/>
    </source>
</evidence>
<protein>
    <recommendedName>
        <fullName evidence="4">Sugar-binding protein</fullName>
    </recommendedName>
</protein>
<reference evidence="2 3" key="1">
    <citation type="submission" date="2016-11" db="EMBL/GenBank/DDBJ databases">
        <title>Draft genome of Pseudomonas versuta A4R1.12.</title>
        <authorList>
            <person name="See-Too W.-S."/>
        </authorList>
    </citation>
    <scope>NUCLEOTIDE SEQUENCE [LARGE SCALE GENOMIC DNA]</scope>
    <source>
        <strain evidence="2 3">A4R1.12</strain>
    </source>
</reference>
<evidence type="ECO:0000313" key="3">
    <source>
        <dbReference type="Proteomes" id="UP000185990"/>
    </source>
</evidence>
<dbReference type="AlphaFoldDB" id="A0A853ZS48"/>
<dbReference type="PANTHER" id="PTHR32305">
    <property type="match status" value="1"/>
</dbReference>
<organism evidence="2 3">
    <name type="scientific">Pseudomonas versuta</name>
    <dbReference type="NCBI Taxonomy" id="1788301"/>
    <lineage>
        <taxon>Bacteria</taxon>
        <taxon>Pseudomonadati</taxon>
        <taxon>Pseudomonadota</taxon>
        <taxon>Gammaproteobacteria</taxon>
        <taxon>Pseudomonadales</taxon>
        <taxon>Pseudomonadaceae</taxon>
        <taxon>Pseudomonas</taxon>
    </lineage>
</organism>
<proteinExistence type="predicted"/>
<dbReference type="InterPro" id="IPR050708">
    <property type="entry name" value="T6SS_VgrG/RHS"/>
</dbReference>
<feature type="region of interest" description="Disordered" evidence="1">
    <location>
        <begin position="142"/>
        <end position="172"/>
    </location>
</feature>
<feature type="non-terminal residue" evidence="2">
    <location>
        <position position="304"/>
    </location>
</feature>
<dbReference type="InterPro" id="IPR031325">
    <property type="entry name" value="RHS_repeat"/>
</dbReference>
<comment type="caution">
    <text evidence="2">The sequence shown here is derived from an EMBL/GenBank/DDBJ whole genome shotgun (WGS) entry which is preliminary data.</text>
</comment>
<name>A0A853ZS48_9PSED</name>
<dbReference type="PANTHER" id="PTHR32305:SF15">
    <property type="entry name" value="PROTEIN RHSA-RELATED"/>
    <property type="match status" value="1"/>
</dbReference>